<feature type="transmembrane region" description="Helical" evidence="2">
    <location>
        <begin position="83"/>
        <end position="106"/>
    </location>
</feature>
<keyword evidence="4" id="KW-1185">Reference proteome</keyword>
<keyword evidence="2" id="KW-1133">Transmembrane helix</keyword>
<evidence type="ECO:0000313" key="4">
    <source>
        <dbReference type="Proteomes" id="UP000008366"/>
    </source>
</evidence>
<comment type="caution">
    <text evidence="3">The sequence shown here is derived from an EMBL/GenBank/DDBJ whole genome shotgun (WGS) entry which is preliminary data.</text>
</comment>
<accession>K6W5P5</accession>
<dbReference type="RefSeq" id="WP_006591028.1">
    <property type="nucleotide sequence ID" value="NZ_BAHD01000005.1"/>
</dbReference>
<name>K6W5P5_9MICO</name>
<gene>
    <name evidence="3" type="ORF">KILIM_005_01120</name>
</gene>
<protein>
    <recommendedName>
        <fullName evidence="5">DUF3099 domain-containing protein</fullName>
    </recommendedName>
</protein>
<dbReference type="Proteomes" id="UP000008366">
    <property type="component" value="Unassembled WGS sequence"/>
</dbReference>
<organism evidence="3 4">
    <name type="scientific">Kineosphaera limosa NBRC 100340</name>
    <dbReference type="NCBI Taxonomy" id="1184609"/>
    <lineage>
        <taxon>Bacteria</taxon>
        <taxon>Bacillati</taxon>
        <taxon>Actinomycetota</taxon>
        <taxon>Actinomycetes</taxon>
        <taxon>Micrococcales</taxon>
        <taxon>Dermatophilaceae</taxon>
        <taxon>Kineosphaera</taxon>
    </lineage>
</organism>
<feature type="transmembrane region" description="Helical" evidence="2">
    <location>
        <begin position="58"/>
        <end position="77"/>
    </location>
</feature>
<dbReference type="InterPro" id="IPR021449">
    <property type="entry name" value="DUF3099"/>
</dbReference>
<proteinExistence type="predicted"/>
<feature type="region of interest" description="Disordered" evidence="1">
    <location>
        <begin position="15"/>
        <end position="37"/>
    </location>
</feature>
<dbReference type="Pfam" id="PF11298">
    <property type="entry name" value="DUF3099"/>
    <property type="match status" value="1"/>
</dbReference>
<evidence type="ECO:0000256" key="1">
    <source>
        <dbReference type="SAM" id="MobiDB-lite"/>
    </source>
</evidence>
<keyword evidence="2" id="KW-0472">Membrane</keyword>
<sequence>MVTYADVVRATLHRSRPKGPAAGSGGRQGRRAPTRPVHSITGAALSPRVDQNKRLRNYLISMGIRTVCFALAGVFAVTTSWTWLAWLCVVAAAVLPYPAVVFANAVDRRLETTDIQAPYRMLEAGPSGAVNPRSSSSGGPAG</sequence>
<reference evidence="3 4" key="1">
    <citation type="submission" date="2012-08" db="EMBL/GenBank/DDBJ databases">
        <title>Whole genome shotgun sequence of Kineosphaera limosa NBRC 100340.</title>
        <authorList>
            <person name="Yoshida I."/>
            <person name="Isaki S."/>
            <person name="Hosoyama A."/>
            <person name="Tsuchikane K."/>
            <person name="Katsumata H."/>
            <person name="Ando Y."/>
            <person name="Ohji S."/>
            <person name="Hamada M."/>
            <person name="Tamura T."/>
            <person name="Yamazoe A."/>
            <person name="Yamazaki S."/>
            <person name="Fujita N."/>
        </authorList>
    </citation>
    <scope>NUCLEOTIDE SEQUENCE [LARGE SCALE GENOMIC DNA]</scope>
    <source>
        <strain evidence="3 4">NBRC 100340</strain>
    </source>
</reference>
<evidence type="ECO:0008006" key="5">
    <source>
        <dbReference type="Google" id="ProtNLM"/>
    </source>
</evidence>
<dbReference type="AlphaFoldDB" id="K6W5P5"/>
<dbReference type="EMBL" id="BAHD01000005">
    <property type="protein sequence ID" value="GAB94495.1"/>
    <property type="molecule type" value="Genomic_DNA"/>
</dbReference>
<keyword evidence="2" id="KW-0812">Transmembrane</keyword>
<evidence type="ECO:0000256" key="2">
    <source>
        <dbReference type="SAM" id="Phobius"/>
    </source>
</evidence>
<evidence type="ECO:0000313" key="3">
    <source>
        <dbReference type="EMBL" id="GAB94495.1"/>
    </source>
</evidence>
<dbReference type="STRING" id="1184609.KILIM_005_01120"/>
<dbReference type="eggNOG" id="ENOG5033AAH">
    <property type="taxonomic scope" value="Bacteria"/>
</dbReference>